<proteinExistence type="predicted"/>
<evidence type="ECO:0000313" key="1">
    <source>
        <dbReference type="EMBL" id="TJZ49883.1"/>
    </source>
</evidence>
<gene>
    <name evidence="1" type="ORF">FAZ15_21905</name>
</gene>
<dbReference type="RefSeq" id="WP_136903514.1">
    <property type="nucleotide sequence ID" value="NZ_SUME01000015.1"/>
</dbReference>
<evidence type="ECO:0000313" key="2">
    <source>
        <dbReference type="Proteomes" id="UP000306808"/>
    </source>
</evidence>
<reference evidence="1 2" key="1">
    <citation type="submission" date="2019-04" db="EMBL/GenBank/DDBJ databases">
        <title>Sphingobacterium olei sp. nov., isolated from oil-contaminated soil.</title>
        <authorList>
            <person name="Liu B."/>
        </authorList>
    </citation>
    <scope>NUCLEOTIDE SEQUENCE [LARGE SCALE GENOMIC DNA]</scope>
    <source>
        <strain evidence="1 2">HAL-9</strain>
    </source>
</reference>
<protein>
    <submittedName>
        <fullName evidence="1">Uncharacterized protein</fullName>
    </submittedName>
</protein>
<comment type="caution">
    <text evidence="1">The sequence shown here is derived from an EMBL/GenBank/DDBJ whole genome shotgun (WGS) entry which is preliminary data.</text>
</comment>
<dbReference type="InterPro" id="IPR028228">
    <property type="entry name" value="Imm53"/>
</dbReference>
<accession>A0A4U0N8H2</accession>
<sequence>MANQTELAGPVTSVIDNWYKNQCNGDWEHEHAITIQTLDNPGWKFSLDLINTCLEGFLFDLNFKEGFSNWYQIKSDGEKYIGYSDFNNLNTLIEKFIFDFAIPNFKESTITYAVYAPIEILQQKKIYLPLEAKMVDMVNFEIISIPEYDFQDLKALEISDFENLDDVNADVTFKVGDIVKCNLIQMSDYPTLVIN</sequence>
<organism evidence="1 2">
    <name type="scientific">Sphingobacterium olei</name>
    <dbReference type="NCBI Taxonomy" id="2571155"/>
    <lineage>
        <taxon>Bacteria</taxon>
        <taxon>Pseudomonadati</taxon>
        <taxon>Bacteroidota</taxon>
        <taxon>Sphingobacteriia</taxon>
        <taxon>Sphingobacteriales</taxon>
        <taxon>Sphingobacteriaceae</taxon>
        <taxon>Sphingobacterium</taxon>
    </lineage>
</organism>
<dbReference type="AlphaFoldDB" id="A0A4U0N8H2"/>
<dbReference type="Pfam" id="PF15580">
    <property type="entry name" value="Imm53"/>
    <property type="match status" value="1"/>
</dbReference>
<dbReference type="OrthoDB" id="3533713at2"/>
<dbReference type="Proteomes" id="UP000306808">
    <property type="component" value="Unassembled WGS sequence"/>
</dbReference>
<dbReference type="EMBL" id="SUME01000015">
    <property type="protein sequence ID" value="TJZ49883.1"/>
    <property type="molecule type" value="Genomic_DNA"/>
</dbReference>
<keyword evidence="2" id="KW-1185">Reference proteome</keyword>
<name>A0A4U0N8H2_9SPHI</name>